<dbReference type="EMBL" id="CAJOAY010008663">
    <property type="protein sequence ID" value="CAF4190666.1"/>
    <property type="molecule type" value="Genomic_DNA"/>
</dbReference>
<evidence type="ECO:0000313" key="3">
    <source>
        <dbReference type="Proteomes" id="UP000663881"/>
    </source>
</evidence>
<protein>
    <submittedName>
        <fullName evidence="2">Uncharacterized protein</fullName>
    </submittedName>
</protein>
<sequence>MIDQSNRTATMGADYSNIMMNNPYHTFDLNRTPYGLQLDLNDEMTTTTSGYSPSPTITYPSMHSNSFFTAAAVAAAATTGPTSTFLSTQYGISPLSCYRQGSEN</sequence>
<proteinExistence type="predicted"/>
<accession>A0A820AN83</accession>
<name>A0A820AN83_9BILA</name>
<evidence type="ECO:0000313" key="2">
    <source>
        <dbReference type="EMBL" id="CAF4190666.1"/>
    </source>
</evidence>
<gene>
    <name evidence="2" type="ORF">OKA104_LOCUS40415</name>
    <name evidence="1" type="ORF">VCS650_LOCUS2645</name>
</gene>
<dbReference type="Proteomes" id="UP000663891">
    <property type="component" value="Unassembled WGS sequence"/>
</dbReference>
<dbReference type="AlphaFoldDB" id="A0A820AN83"/>
<dbReference type="EMBL" id="CAJNON010000013">
    <property type="protein sequence ID" value="CAF0775902.1"/>
    <property type="molecule type" value="Genomic_DNA"/>
</dbReference>
<organism evidence="2 3">
    <name type="scientific">Adineta steineri</name>
    <dbReference type="NCBI Taxonomy" id="433720"/>
    <lineage>
        <taxon>Eukaryota</taxon>
        <taxon>Metazoa</taxon>
        <taxon>Spiralia</taxon>
        <taxon>Gnathifera</taxon>
        <taxon>Rotifera</taxon>
        <taxon>Eurotatoria</taxon>
        <taxon>Bdelloidea</taxon>
        <taxon>Adinetida</taxon>
        <taxon>Adinetidae</taxon>
        <taxon>Adineta</taxon>
    </lineage>
</organism>
<dbReference type="Proteomes" id="UP000663881">
    <property type="component" value="Unassembled WGS sequence"/>
</dbReference>
<evidence type="ECO:0000313" key="1">
    <source>
        <dbReference type="EMBL" id="CAF0775902.1"/>
    </source>
</evidence>
<comment type="caution">
    <text evidence="2">The sequence shown here is derived from an EMBL/GenBank/DDBJ whole genome shotgun (WGS) entry which is preliminary data.</text>
</comment>
<reference evidence="2" key="1">
    <citation type="submission" date="2021-02" db="EMBL/GenBank/DDBJ databases">
        <authorList>
            <person name="Nowell W R."/>
        </authorList>
    </citation>
    <scope>NUCLEOTIDE SEQUENCE</scope>
</reference>